<dbReference type="InterPro" id="IPR056553">
    <property type="entry name" value="KH_Mug60-KHD4"/>
</dbReference>
<reference evidence="3 4" key="1">
    <citation type="journal article" date="2016" name="Proc. Natl. Acad. Sci. U.S.A.">
        <title>Comparative genomics of biotechnologically important yeasts.</title>
        <authorList>
            <person name="Riley R."/>
            <person name="Haridas S."/>
            <person name="Wolfe K.H."/>
            <person name="Lopes M.R."/>
            <person name="Hittinger C.T."/>
            <person name="Goeker M."/>
            <person name="Salamov A.A."/>
            <person name="Wisecaver J.H."/>
            <person name="Long T.M."/>
            <person name="Calvey C.H."/>
            <person name="Aerts A.L."/>
            <person name="Barry K.W."/>
            <person name="Choi C."/>
            <person name="Clum A."/>
            <person name="Coughlan A.Y."/>
            <person name="Deshpande S."/>
            <person name="Douglass A.P."/>
            <person name="Hanson S.J."/>
            <person name="Klenk H.-P."/>
            <person name="LaButti K.M."/>
            <person name="Lapidus A."/>
            <person name="Lindquist E.A."/>
            <person name="Lipzen A.M."/>
            <person name="Meier-Kolthoff J.P."/>
            <person name="Ohm R.A."/>
            <person name="Otillar R.P."/>
            <person name="Pangilinan J.L."/>
            <person name="Peng Y."/>
            <person name="Rokas A."/>
            <person name="Rosa C.A."/>
            <person name="Scheuner C."/>
            <person name="Sibirny A.A."/>
            <person name="Slot J.C."/>
            <person name="Stielow J.B."/>
            <person name="Sun H."/>
            <person name="Kurtzman C.P."/>
            <person name="Blackwell M."/>
            <person name="Grigoriev I.V."/>
            <person name="Jeffries T.W."/>
        </authorList>
    </citation>
    <scope>NUCLEOTIDE SEQUENCE [LARGE SCALE GENOMIC DNA]</scope>
    <source>
        <strain evidence="3 4">DSM 6958</strain>
    </source>
</reference>
<dbReference type="SUPFAM" id="SSF54791">
    <property type="entry name" value="Eukaryotic type KH-domain (KH-domain type I)"/>
    <property type="match status" value="2"/>
</dbReference>
<dbReference type="InterPro" id="IPR036612">
    <property type="entry name" value="KH_dom_type_1_sf"/>
</dbReference>
<dbReference type="SMART" id="SM00322">
    <property type="entry name" value="KH"/>
    <property type="match status" value="2"/>
</dbReference>
<feature type="domain" description="K Homology" evidence="2">
    <location>
        <begin position="273"/>
        <end position="345"/>
    </location>
</feature>
<evidence type="ECO:0000313" key="3">
    <source>
        <dbReference type="EMBL" id="ODQ64777.1"/>
    </source>
</evidence>
<dbReference type="AlphaFoldDB" id="A0A1E3PIV0"/>
<accession>A0A1E3PIV0</accession>
<dbReference type="Pfam" id="PF00013">
    <property type="entry name" value="KH_1"/>
    <property type="match status" value="1"/>
</dbReference>
<name>A0A1E3PIV0_9ASCO</name>
<gene>
    <name evidence="3" type="ORF">NADFUDRAFT_47356</name>
</gene>
<dbReference type="Proteomes" id="UP000095009">
    <property type="component" value="Unassembled WGS sequence"/>
</dbReference>
<dbReference type="OrthoDB" id="271862at2759"/>
<dbReference type="EMBL" id="KV454411">
    <property type="protein sequence ID" value="ODQ64777.1"/>
    <property type="molecule type" value="Genomic_DNA"/>
</dbReference>
<evidence type="ECO:0000259" key="2">
    <source>
        <dbReference type="SMART" id="SM00322"/>
    </source>
</evidence>
<organism evidence="3 4">
    <name type="scientific">Nadsonia fulvescens var. elongata DSM 6958</name>
    <dbReference type="NCBI Taxonomy" id="857566"/>
    <lineage>
        <taxon>Eukaryota</taxon>
        <taxon>Fungi</taxon>
        <taxon>Dikarya</taxon>
        <taxon>Ascomycota</taxon>
        <taxon>Saccharomycotina</taxon>
        <taxon>Dipodascomycetes</taxon>
        <taxon>Dipodascales</taxon>
        <taxon>Dipodascales incertae sedis</taxon>
        <taxon>Nadsonia</taxon>
    </lineage>
</organism>
<dbReference type="Gene3D" id="3.30.1370.10">
    <property type="entry name" value="K Homology domain, type 1"/>
    <property type="match status" value="2"/>
</dbReference>
<dbReference type="GO" id="GO:0003723">
    <property type="term" value="F:RNA binding"/>
    <property type="evidence" value="ECO:0007669"/>
    <property type="project" value="UniProtKB-UniRule"/>
</dbReference>
<evidence type="ECO:0000313" key="4">
    <source>
        <dbReference type="Proteomes" id="UP000095009"/>
    </source>
</evidence>
<dbReference type="PROSITE" id="PS50084">
    <property type="entry name" value="KH_TYPE_1"/>
    <property type="match status" value="2"/>
</dbReference>
<dbReference type="Pfam" id="PF24563">
    <property type="entry name" value="KH_Mug60-KHD4"/>
    <property type="match status" value="1"/>
</dbReference>
<sequence>AFIQLPYLGASRSLIRVQASSATYIEQTIRDIMALTTELYTADYWVHTGQVKEDGFMVKSAHNCSETVFRLFIEKIAATTSTTVTVIAGSSFEVTGLGNDVKRAVDMLRNLPFWNSLDLHQIKYRIELSSEHRETIAGKRNGKVHKIMSSAQCWIKFLPFNEYNFYVDLKAADYDSSQKGLKLLEEEGPAEASFYIPETFHKQVIGTGGQTVQTLMRKYNVFVKFYHWYEHAPKSYAHTRIPNVLIKTPNKNSRCIAIAKEELLQIVNERSHEHLTTYIHISRSHRRILLSEKADFINEIERKTNTCVIFPEVEEDDVGTNDIISIRGLFLTSEDAAQMIKNLLPVDYEFKIALSSKFNDFVSESNSEFFRKIIVPFRTALKIHIQILLGEHTKTPYSPLYHRIILSFSQSRSVGLEDAIQALTAYLREKDLDIIDRGEIKIDPIEKGSAFNYQQELDQQRPADMFHDTYNYQSKRMNKDSGGSSLTSLDSIRRTHSAGSNNSNGSFKLIRNLES</sequence>
<keyword evidence="1" id="KW-0694">RNA-binding</keyword>
<keyword evidence="4" id="KW-1185">Reference proteome</keyword>
<dbReference type="InterPro" id="IPR004088">
    <property type="entry name" value="KH_dom_type_1"/>
</dbReference>
<protein>
    <recommendedName>
        <fullName evidence="2">K Homology domain-containing protein</fullName>
    </recommendedName>
</protein>
<dbReference type="STRING" id="857566.A0A1E3PIV0"/>
<proteinExistence type="predicted"/>
<feature type="domain" description="K Homology" evidence="2">
    <location>
        <begin position="188"/>
        <end position="268"/>
    </location>
</feature>
<feature type="non-terminal residue" evidence="3">
    <location>
        <position position="1"/>
    </location>
</feature>
<dbReference type="InterPro" id="IPR004087">
    <property type="entry name" value="KH_dom"/>
</dbReference>
<evidence type="ECO:0000256" key="1">
    <source>
        <dbReference type="PROSITE-ProRule" id="PRU00117"/>
    </source>
</evidence>